<evidence type="ECO:0000313" key="2">
    <source>
        <dbReference type="Proteomes" id="UP000327013"/>
    </source>
</evidence>
<dbReference type="AlphaFoldDB" id="A0A5N6KSN5"/>
<dbReference type="PANTHER" id="PTHR35020">
    <property type="entry name" value="N-ACETYLGLUCOSAMINE-INDUCED PROTEIN 1"/>
    <property type="match status" value="1"/>
</dbReference>
<gene>
    <name evidence="1" type="ORF">FH972_022581</name>
</gene>
<sequence length="148" mass="17364">MRDIAVEWGSVMKFILKQRVQWSDVSPRGGPFEFAEDYRVLYNDWPYGIDTRITHLVIWTKFGFEEDAATGDLTPAARKQIDDFVTRVFRKGDENGRENVMWFKNWAALKSVHAIEHFHVMLFDADKTFLREVTGDDRAMSEKIREAE</sequence>
<dbReference type="Proteomes" id="UP000327013">
    <property type="component" value="Unassembled WGS sequence"/>
</dbReference>
<dbReference type="PANTHER" id="PTHR35020:SF4">
    <property type="entry name" value="N-ACETYLGLUCOSAMINE-INDUCED PROTEIN 1"/>
    <property type="match status" value="1"/>
</dbReference>
<dbReference type="InterPro" id="IPR022036">
    <property type="entry name" value="DUF3605"/>
</dbReference>
<dbReference type="GO" id="GO:0006044">
    <property type="term" value="P:N-acetylglucosamine metabolic process"/>
    <property type="evidence" value="ECO:0007669"/>
    <property type="project" value="TreeGrafter"/>
</dbReference>
<protein>
    <recommendedName>
        <fullName evidence="3">N-acetylglucosamine-induced protein 1</fullName>
    </recommendedName>
</protein>
<accession>A0A5N6KSN5</accession>
<dbReference type="EMBL" id="VIBQ01000012">
    <property type="protein sequence ID" value="KAB8342987.1"/>
    <property type="molecule type" value="Genomic_DNA"/>
</dbReference>
<comment type="caution">
    <text evidence="1">The sequence shown here is derived from an EMBL/GenBank/DDBJ whole genome shotgun (WGS) entry which is preliminary data.</text>
</comment>
<evidence type="ECO:0008006" key="3">
    <source>
        <dbReference type="Google" id="ProtNLM"/>
    </source>
</evidence>
<dbReference type="Pfam" id="PF12239">
    <property type="entry name" value="DUF3605"/>
    <property type="match status" value="1"/>
</dbReference>
<reference evidence="1 2" key="1">
    <citation type="submission" date="2019-06" db="EMBL/GenBank/DDBJ databases">
        <title>A chromosomal-level reference genome of Carpinus fangiana (Coryloideae, Betulaceae).</title>
        <authorList>
            <person name="Yang X."/>
            <person name="Wang Z."/>
            <person name="Zhang L."/>
            <person name="Hao G."/>
            <person name="Liu J."/>
            <person name="Yang Y."/>
        </authorList>
    </citation>
    <scope>NUCLEOTIDE SEQUENCE [LARGE SCALE GENOMIC DNA]</scope>
    <source>
        <strain evidence="1">Cfa_2016G</strain>
        <tissue evidence="1">Leaf</tissue>
    </source>
</reference>
<keyword evidence="2" id="KW-1185">Reference proteome</keyword>
<dbReference type="OrthoDB" id="10053431at2759"/>
<evidence type="ECO:0000313" key="1">
    <source>
        <dbReference type="EMBL" id="KAB8342987.1"/>
    </source>
</evidence>
<name>A0A5N6KSN5_9ROSI</name>
<dbReference type="GO" id="GO:0005737">
    <property type="term" value="C:cytoplasm"/>
    <property type="evidence" value="ECO:0007669"/>
    <property type="project" value="TreeGrafter"/>
</dbReference>
<proteinExistence type="predicted"/>
<organism evidence="1 2">
    <name type="scientific">Carpinus fangiana</name>
    <dbReference type="NCBI Taxonomy" id="176857"/>
    <lineage>
        <taxon>Eukaryota</taxon>
        <taxon>Viridiplantae</taxon>
        <taxon>Streptophyta</taxon>
        <taxon>Embryophyta</taxon>
        <taxon>Tracheophyta</taxon>
        <taxon>Spermatophyta</taxon>
        <taxon>Magnoliopsida</taxon>
        <taxon>eudicotyledons</taxon>
        <taxon>Gunneridae</taxon>
        <taxon>Pentapetalae</taxon>
        <taxon>rosids</taxon>
        <taxon>fabids</taxon>
        <taxon>Fagales</taxon>
        <taxon>Betulaceae</taxon>
        <taxon>Carpinus</taxon>
    </lineage>
</organism>